<sequence length="70" mass="7158">MKIAINTTGIQTPINGFAMSACGHPELSTPAAGAFMGAGYGIRVEGLVSPQADAIKVKSHGIRAWSCPTT</sequence>
<dbReference type="EMBL" id="JACHXG010000003">
    <property type="protein sequence ID" value="MBB3088678.1"/>
    <property type="molecule type" value="Genomic_DNA"/>
</dbReference>
<reference evidence="1 2" key="1">
    <citation type="submission" date="2020-08" db="EMBL/GenBank/DDBJ databases">
        <title>Genomic Encyclopedia of Type Strains, Phase III (KMG-III): the genomes of soil and plant-associated and newly described type strains.</title>
        <authorList>
            <person name="Whitman W."/>
        </authorList>
    </citation>
    <scope>NUCLEOTIDE SEQUENCE [LARGE SCALE GENOMIC DNA]</scope>
    <source>
        <strain evidence="1 2">CECT 3302</strain>
    </source>
</reference>
<comment type="caution">
    <text evidence="1">The sequence shown here is derived from an EMBL/GenBank/DDBJ whole genome shotgun (WGS) entry which is preliminary data.</text>
</comment>
<dbReference type="PROSITE" id="PS51257">
    <property type="entry name" value="PROKAR_LIPOPROTEIN"/>
    <property type="match status" value="1"/>
</dbReference>
<keyword evidence="2" id="KW-1185">Reference proteome</keyword>
<gene>
    <name evidence="1" type="ORF">FHS12_001619</name>
</gene>
<organism evidence="1 2">
    <name type="scientific">Nocardioides albus</name>
    <dbReference type="NCBI Taxonomy" id="1841"/>
    <lineage>
        <taxon>Bacteria</taxon>
        <taxon>Bacillati</taxon>
        <taxon>Actinomycetota</taxon>
        <taxon>Actinomycetes</taxon>
        <taxon>Propionibacteriales</taxon>
        <taxon>Nocardioidaceae</taxon>
        <taxon>Nocardioides</taxon>
    </lineage>
</organism>
<dbReference type="Proteomes" id="UP000577707">
    <property type="component" value="Unassembled WGS sequence"/>
</dbReference>
<proteinExistence type="predicted"/>
<dbReference type="AlphaFoldDB" id="A0A7W5A2T8"/>
<protein>
    <submittedName>
        <fullName evidence="1">Uncharacterized protein</fullName>
    </submittedName>
</protein>
<accession>A0A7W5A2T8</accession>
<evidence type="ECO:0000313" key="2">
    <source>
        <dbReference type="Proteomes" id="UP000577707"/>
    </source>
</evidence>
<dbReference type="RefSeq" id="WP_183543984.1">
    <property type="nucleotide sequence ID" value="NZ_BMQT01000003.1"/>
</dbReference>
<name>A0A7W5A2T8_9ACTN</name>
<evidence type="ECO:0000313" key="1">
    <source>
        <dbReference type="EMBL" id="MBB3088678.1"/>
    </source>
</evidence>